<dbReference type="GO" id="GO:0004672">
    <property type="term" value="F:protein kinase activity"/>
    <property type="evidence" value="ECO:0007669"/>
    <property type="project" value="UniProtKB-ARBA"/>
</dbReference>
<dbReference type="Pfam" id="PF01627">
    <property type="entry name" value="Hpt"/>
    <property type="match status" value="1"/>
</dbReference>
<dbReference type="InterPro" id="IPR036641">
    <property type="entry name" value="HPT_dom_sf"/>
</dbReference>
<dbReference type="RefSeq" id="WP_179979870.1">
    <property type="nucleotide sequence ID" value="NZ_LT608333.1"/>
</dbReference>
<dbReference type="GO" id="GO:0000160">
    <property type="term" value="P:phosphorelay signal transduction system"/>
    <property type="evidence" value="ECO:0007669"/>
    <property type="project" value="InterPro"/>
</dbReference>
<dbReference type="PROSITE" id="PS50894">
    <property type="entry name" value="HPT"/>
    <property type="match status" value="1"/>
</dbReference>
<evidence type="ECO:0000313" key="3">
    <source>
        <dbReference type="EMBL" id="SCM71704.1"/>
    </source>
</evidence>
<organism evidence="3">
    <name type="scientific">uncultured Desulfovibrio sp</name>
    <dbReference type="NCBI Taxonomy" id="167968"/>
    <lineage>
        <taxon>Bacteria</taxon>
        <taxon>Pseudomonadati</taxon>
        <taxon>Thermodesulfobacteriota</taxon>
        <taxon>Desulfovibrionia</taxon>
        <taxon>Desulfovibrionales</taxon>
        <taxon>Desulfovibrionaceae</taxon>
        <taxon>Desulfovibrio</taxon>
        <taxon>environmental samples</taxon>
    </lineage>
</organism>
<evidence type="ECO:0000256" key="1">
    <source>
        <dbReference type="PROSITE-ProRule" id="PRU00110"/>
    </source>
</evidence>
<accession>A0A212L2C0</accession>
<sequence length="112" mass="12263">MSEELLDWKEAMTRVLDKRDLYVKLLGKFIETERDTPDKVGVALKNGNAEEARQLVHNTKGVAANLGAKALASAALELEMAIKAGADTSRALSHFSTTVMETLVTMHAFMTQ</sequence>
<gene>
    <name evidence="3" type="ORF">KL86DES1_20144</name>
</gene>
<feature type="modified residue" description="Phosphohistidine" evidence="1">
    <location>
        <position position="57"/>
    </location>
</feature>
<proteinExistence type="predicted"/>
<reference evidence="3" key="1">
    <citation type="submission" date="2016-08" db="EMBL/GenBank/DDBJ databases">
        <authorList>
            <person name="Seilhamer J.J."/>
        </authorList>
    </citation>
    <scope>NUCLEOTIDE SEQUENCE</scope>
    <source>
        <strain evidence="3">86-1</strain>
    </source>
</reference>
<feature type="domain" description="HPt" evidence="2">
    <location>
        <begin position="18"/>
        <end position="112"/>
    </location>
</feature>
<keyword evidence="1" id="KW-0597">Phosphoprotein</keyword>
<dbReference type="Gene3D" id="1.20.120.160">
    <property type="entry name" value="HPT domain"/>
    <property type="match status" value="1"/>
</dbReference>
<dbReference type="AlphaFoldDB" id="A0A212L2C0"/>
<dbReference type="InterPro" id="IPR008207">
    <property type="entry name" value="Sig_transdc_His_kin_Hpt_dom"/>
</dbReference>
<dbReference type="EMBL" id="FMJC01000002">
    <property type="protein sequence ID" value="SCM71704.1"/>
    <property type="molecule type" value="Genomic_DNA"/>
</dbReference>
<protein>
    <submittedName>
        <fullName evidence="3">Hpt protein</fullName>
    </submittedName>
</protein>
<name>A0A212L2C0_9BACT</name>
<dbReference type="SUPFAM" id="SSF47226">
    <property type="entry name" value="Histidine-containing phosphotransfer domain, HPT domain"/>
    <property type="match status" value="1"/>
</dbReference>
<evidence type="ECO:0000259" key="2">
    <source>
        <dbReference type="PROSITE" id="PS50894"/>
    </source>
</evidence>